<dbReference type="AlphaFoldDB" id="D3DYA3"/>
<gene>
    <name evidence="1" type="ordered locus">Rmet_6688</name>
</gene>
<name>D3DYA3_CUPMC</name>
<dbReference type="HOGENOM" id="CLU_2828125_0_0_4"/>
<geneLocation type="plasmid" evidence="1 2">
    <name>megaplasmid</name>
</geneLocation>
<evidence type="ECO:0000313" key="2">
    <source>
        <dbReference type="Proteomes" id="UP000002429"/>
    </source>
</evidence>
<keyword evidence="1" id="KW-0614">Plasmid</keyword>
<dbReference type="EMBL" id="CP000353">
    <property type="protein sequence ID" value="ADC45273.1"/>
    <property type="molecule type" value="Genomic_DNA"/>
</dbReference>
<dbReference type="Proteomes" id="UP000002429">
    <property type="component" value="Plasmid megaplasmid"/>
</dbReference>
<dbReference type="KEGG" id="rme:Rmet_6688"/>
<organism evidence="1 2">
    <name type="scientific">Cupriavidus metallidurans (strain ATCC 43123 / DSM 2839 / NBRC 102507 / CH34)</name>
    <name type="common">Ralstonia metallidurans</name>
    <dbReference type="NCBI Taxonomy" id="266264"/>
    <lineage>
        <taxon>Bacteria</taxon>
        <taxon>Pseudomonadati</taxon>
        <taxon>Pseudomonadota</taxon>
        <taxon>Betaproteobacteria</taxon>
        <taxon>Burkholderiales</taxon>
        <taxon>Burkholderiaceae</taxon>
        <taxon>Cupriavidus</taxon>
    </lineage>
</organism>
<reference evidence="2" key="1">
    <citation type="journal article" date="2010" name="PLoS ONE">
        <title>The complete genome sequence of Cupriavidus metallidurans strain CH34, a master survivalist in harsh and anthropogenic environments.</title>
        <authorList>
            <person name="Janssen P.J."/>
            <person name="Van Houdt R."/>
            <person name="Moors H."/>
            <person name="Monsieurs P."/>
            <person name="Morin N."/>
            <person name="Michaux A."/>
            <person name="Benotmane M.A."/>
            <person name="Leys N."/>
            <person name="Vallaeys T."/>
            <person name="Lapidus A."/>
            <person name="Monchy S."/>
            <person name="Medigue C."/>
            <person name="Taghavi S."/>
            <person name="McCorkle S."/>
            <person name="Dunn J."/>
            <person name="van der Lelie D."/>
            <person name="Mergeay M."/>
        </authorList>
    </citation>
    <scope>NUCLEOTIDE SEQUENCE [LARGE SCALE GENOMIC DNA]</scope>
    <source>
        <strain evidence="2">ATCC 43123 / DSM 2839 / NBRC 102507 / CH34</strain>
    </source>
</reference>
<accession>D3DYA3</accession>
<protein>
    <submittedName>
        <fullName evidence="1">Uncharacterized protein</fullName>
    </submittedName>
</protein>
<sequence length="66" mass="7123">MQIVVVVPGAGVTTVVFCGGLGSLLLNDTQPATQIGSIRIMMSLDMVCPSWMCKRTKEQKNNTRPV</sequence>
<proteinExistence type="predicted"/>
<keyword evidence="2" id="KW-1185">Reference proteome</keyword>
<evidence type="ECO:0000313" key="1">
    <source>
        <dbReference type="EMBL" id="ADC45273.1"/>
    </source>
</evidence>